<proteinExistence type="predicted"/>
<accession>A0A8J6NXR0</accession>
<evidence type="ECO:0000313" key="1">
    <source>
        <dbReference type="EMBL" id="MBC8362236.1"/>
    </source>
</evidence>
<evidence type="ECO:0008006" key="3">
    <source>
        <dbReference type="Google" id="ProtNLM"/>
    </source>
</evidence>
<dbReference type="InterPro" id="IPR011990">
    <property type="entry name" value="TPR-like_helical_dom_sf"/>
</dbReference>
<reference evidence="1 2" key="1">
    <citation type="submission" date="2020-08" db="EMBL/GenBank/DDBJ databases">
        <title>Bridging the membrane lipid divide: bacteria of the FCB group superphylum have the potential to synthesize archaeal ether lipids.</title>
        <authorList>
            <person name="Villanueva L."/>
            <person name="Von Meijenfeldt F.A.B."/>
            <person name="Westbye A.B."/>
            <person name="Yadav S."/>
            <person name="Hopmans E.C."/>
            <person name="Dutilh B.E."/>
            <person name="Sinninghe Damste J.S."/>
        </authorList>
    </citation>
    <scope>NUCLEOTIDE SEQUENCE [LARGE SCALE GENOMIC DNA]</scope>
    <source>
        <strain evidence="1">NIOZ-UU30</strain>
    </source>
</reference>
<comment type="caution">
    <text evidence="1">The sequence shown here is derived from an EMBL/GenBank/DDBJ whole genome shotgun (WGS) entry which is preliminary data.</text>
</comment>
<name>A0A8J6NXR0_9BACT</name>
<gene>
    <name evidence="1" type="ORF">H8E23_12655</name>
</gene>
<dbReference type="SUPFAM" id="SSF48452">
    <property type="entry name" value="TPR-like"/>
    <property type="match status" value="2"/>
</dbReference>
<dbReference type="Proteomes" id="UP000603434">
    <property type="component" value="Unassembled WGS sequence"/>
</dbReference>
<dbReference type="Gene3D" id="1.25.40.10">
    <property type="entry name" value="Tetratricopeptide repeat domain"/>
    <property type="match status" value="2"/>
</dbReference>
<dbReference type="AlphaFoldDB" id="A0A8J6NXR0"/>
<evidence type="ECO:0000313" key="2">
    <source>
        <dbReference type="Proteomes" id="UP000603434"/>
    </source>
</evidence>
<organism evidence="1 2">
    <name type="scientific">Candidatus Desulfatibia profunda</name>
    <dbReference type="NCBI Taxonomy" id="2841695"/>
    <lineage>
        <taxon>Bacteria</taxon>
        <taxon>Pseudomonadati</taxon>
        <taxon>Thermodesulfobacteriota</taxon>
        <taxon>Desulfobacteria</taxon>
        <taxon>Desulfobacterales</taxon>
        <taxon>Desulfobacterales incertae sedis</taxon>
        <taxon>Candidatus Desulfatibia</taxon>
    </lineage>
</organism>
<sequence>MAYIVQAREFEHLGTFASRMIISTNDPQLLRSVIQELKSVAEEAPAGETRWSMRTYLADALRQSGQQDQSLALYEQAAVEAEDAEHWSDVSWISQNWANALRAIGRLDNARKTFLRSADAEKKSGGDIVNIWGSELEAIRIDIMQGKAREVLPDIEKRLESLRAWWQASRTDRTVEEAPDREILGRAFISALDIAGMAYLRQETWERCLDMLKETELVEKERGAGDLDLADTRFNQYPSLLNLNKLSEAQQVLEDCLHVFRDNDDTYRQSAALSALASVWNRRGDLRQAIGLERQALSLCNGLPVPSDRAISHHNLSNYLHKAGQSDLSKQHFLAALIYRLVMGEQQHLPNMSHNLSIRIRSTKEKGKRYTLPRITELLGQPEFAPLHQWLGSNNRSDPASLQRLRGAVDQFEQQAQ</sequence>
<dbReference type="EMBL" id="JACNJH010000177">
    <property type="protein sequence ID" value="MBC8362236.1"/>
    <property type="molecule type" value="Genomic_DNA"/>
</dbReference>
<protein>
    <recommendedName>
        <fullName evidence="3">Tetratricopeptide repeat protein</fullName>
    </recommendedName>
</protein>